<sequence length="163" mass="18334">MIVGTGGHRMLLSQEDRGPAACWPLLYNGIALHMQLKVQLLLTPQRHSEGAFLNKALLVSIPLSSPNGLHRVSSRYFGLRDHQTCLPSTRTRRQIQRHPQPVRTVADLTAQVQQVWNSIPQNDIRHLYDICLCDCMFVFNITATTVVINVPLQCITLPASPYL</sequence>
<dbReference type="EMBL" id="BGPR01000064">
    <property type="protein sequence ID" value="GBL89384.1"/>
    <property type="molecule type" value="Genomic_DNA"/>
</dbReference>
<accession>A0A4Y2BE35</accession>
<protein>
    <submittedName>
        <fullName evidence="1">Uncharacterized protein</fullName>
    </submittedName>
</protein>
<dbReference type="AlphaFoldDB" id="A0A4Y2BE35"/>
<proteinExistence type="predicted"/>
<comment type="caution">
    <text evidence="1">The sequence shown here is derived from an EMBL/GenBank/DDBJ whole genome shotgun (WGS) entry which is preliminary data.</text>
</comment>
<keyword evidence="2" id="KW-1185">Reference proteome</keyword>
<gene>
    <name evidence="1" type="ORF">AVEN_225899_1</name>
</gene>
<organism evidence="1 2">
    <name type="scientific">Araneus ventricosus</name>
    <name type="common">Orbweaver spider</name>
    <name type="synonym">Epeira ventricosa</name>
    <dbReference type="NCBI Taxonomy" id="182803"/>
    <lineage>
        <taxon>Eukaryota</taxon>
        <taxon>Metazoa</taxon>
        <taxon>Ecdysozoa</taxon>
        <taxon>Arthropoda</taxon>
        <taxon>Chelicerata</taxon>
        <taxon>Arachnida</taxon>
        <taxon>Araneae</taxon>
        <taxon>Araneomorphae</taxon>
        <taxon>Entelegynae</taxon>
        <taxon>Araneoidea</taxon>
        <taxon>Araneidae</taxon>
        <taxon>Araneus</taxon>
    </lineage>
</organism>
<evidence type="ECO:0000313" key="2">
    <source>
        <dbReference type="Proteomes" id="UP000499080"/>
    </source>
</evidence>
<evidence type="ECO:0000313" key="1">
    <source>
        <dbReference type="EMBL" id="GBL89384.1"/>
    </source>
</evidence>
<reference evidence="1 2" key="1">
    <citation type="journal article" date="2019" name="Sci. Rep.">
        <title>Orb-weaving spider Araneus ventricosus genome elucidates the spidroin gene catalogue.</title>
        <authorList>
            <person name="Kono N."/>
            <person name="Nakamura H."/>
            <person name="Ohtoshi R."/>
            <person name="Moran D.A.P."/>
            <person name="Shinohara A."/>
            <person name="Yoshida Y."/>
            <person name="Fujiwara M."/>
            <person name="Mori M."/>
            <person name="Tomita M."/>
            <person name="Arakawa K."/>
        </authorList>
    </citation>
    <scope>NUCLEOTIDE SEQUENCE [LARGE SCALE GENOMIC DNA]</scope>
</reference>
<name>A0A4Y2BE35_ARAVE</name>
<dbReference type="Proteomes" id="UP000499080">
    <property type="component" value="Unassembled WGS sequence"/>
</dbReference>